<organism evidence="1 2">
    <name type="scientific">Glomus cerebriforme</name>
    <dbReference type="NCBI Taxonomy" id="658196"/>
    <lineage>
        <taxon>Eukaryota</taxon>
        <taxon>Fungi</taxon>
        <taxon>Fungi incertae sedis</taxon>
        <taxon>Mucoromycota</taxon>
        <taxon>Glomeromycotina</taxon>
        <taxon>Glomeromycetes</taxon>
        <taxon>Glomerales</taxon>
        <taxon>Glomeraceae</taxon>
        <taxon>Glomus</taxon>
    </lineage>
</organism>
<gene>
    <name evidence="1" type="ORF">C1645_754892</name>
</gene>
<feature type="non-terminal residue" evidence="1">
    <location>
        <position position="211"/>
    </location>
</feature>
<evidence type="ECO:0000313" key="1">
    <source>
        <dbReference type="EMBL" id="RIA96499.1"/>
    </source>
</evidence>
<evidence type="ECO:0000313" key="2">
    <source>
        <dbReference type="Proteomes" id="UP000265703"/>
    </source>
</evidence>
<dbReference type="Proteomes" id="UP000265703">
    <property type="component" value="Unassembled WGS sequence"/>
</dbReference>
<accession>A0A397TGL3</accession>
<reference evidence="1 2" key="1">
    <citation type="submission" date="2018-06" db="EMBL/GenBank/DDBJ databases">
        <title>Comparative genomics reveals the genomic features of Rhizophagus irregularis, R. cerebriforme, R. diaphanum and Gigaspora rosea, and their symbiotic lifestyle signature.</title>
        <authorList>
            <person name="Morin E."/>
            <person name="San Clemente H."/>
            <person name="Chen E.C.H."/>
            <person name="De La Providencia I."/>
            <person name="Hainaut M."/>
            <person name="Kuo A."/>
            <person name="Kohler A."/>
            <person name="Murat C."/>
            <person name="Tang N."/>
            <person name="Roy S."/>
            <person name="Loubradou J."/>
            <person name="Henrissat B."/>
            <person name="Grigoriev I.V."/>
            <person name="Corradi N."/>
            <person name="Roux C."/>
            <person name="Martin F.M."/>
        </authorList>
    </citation>
    <scope>NUCLEOTIDE SEQUENCE [LARGE SCALE GENOMIC DNA]</scope>
    <source>
        <strain evidence="1 2">DAOM 227022</strain>
    </source>
</reference>
<proteinExistence type="predicted"/>
<keyword evidence="2" id="KW-1185">Reference proteome</keyword>
<dbReference type="AlphaFoldDB" id="A0A397TGL3"/>
<dbReference type="EMBL" id="QKYT01000044">
    <property type="protein sequence ID" value="RIA96499.1"/>
    <property type="molecule type" value="Genomic_DNA"/>
</dbReference>
<sequence>MNKKSSNLMNTVMNEGGTNLPLPTYDPDYIEKMNDKIMNKMEEFSLLLNSSLDDLEYARKLEEAWNANQNNQNKPYFKYNPKDEEKIIVDLKEAMQKTSQQVTNTFSKDYKTYFKKYKNDEQRIISELPFLNRTKSYDARQINSTIDNWLAEAKQRPYKVEVDKTDSDISGRVSAFTVLVNTFLKVRVTLKYNDIDGSSLTISRIAFFGCH</sequence>
<name>A0A397TGL3_9GLOM</name>
<protein>
    <submittedName>
        <fullName evidence="1">Uncharacterized protein</fullName>
    </submittedName>
</protein>
<dbReference type="OrthoDB" id="10261040at2759"/>
<comment type="caution">
    <text evidence="1">The sequence shown here is derived from an EMBL/GenBank/DDBJ whole genome shotgun (WGS) entry which is preliminary data.</text>
</comment>